<keyword evidence="1" id="KW-0067">ATP-binding</keyword>
<organism evidence="1 2">
    <name type="scientific">Chloroflexus aggregans</name>
    <dbReference type="NCBI Taxonomy" id="152260"/>
    <lineage>
        <taxon>Bacteria</taxon>
        <taxon>Bacillati</taxon>
        <taxon>Chloroflexota</taxon>
        <taxon>Chloroflexia</taxon>
        <taxon>Chloroflexales</taxon>
        <taxon>Chloroflexineae</taxon>
        <taxon>Chloroflexaceae</taxon>
        <taxon>Chloroflexus</taxon>
    </lineage>
</organism>
<feature type="non-terminal residue" evidence="1">
    <location>
        <position position="1"/>
    </location>
</feature>
<comment type="caution">
    <text evidence="1">The sequence shown here is derived from an EMBL/GenBank/DDBJ whole genome shotgun (WGS) entry which is preliminary data.</text>
</comment>
<protein>
    <submittedName>
        <fullName evidence="1">ABC transporter ATP-binding protein</fullName>
    </submittedName>
</protein>
<dbReference type="GO" id="GO:0005524">
    <property type="term" value="F:ATP binding"/>
    <property type="evidence" value="ECO:0007669"/>
    <property type="project" value="UniProtKB-KW"/>
</dbReference>
<sequence>VGIIRRGRLLAQGNLAEIQHHNVLRLEIVGRNFIPSVEAALRSQPIVRQVEASDTRLLIDLAASSDPAPLVKLVIEHGGQIEEVHRSSNPSLEEVFLTLMAEETTYAH</sequence>
<accession>A0A2J6WZ87</accession>
<evidence type="ECO:0000313" key="1">
    <source>
        <dbReference type="EMBL" id="PMP76714.1"/>
    </source>
</evidence>
<evidence type="ECO:0000313" key="2">
    <source>
        <dbReference type="Proteomes" id="UP000243376"/>
    </source>
</evidence>
<dbReference type="EMBL" id="PNIQ01000847">
    <property type="protein sequence ID" value="PMP76714.1"/>
    <property type="molecule type" value="Genomic_DNA"/>
</dbReference>
<dbReference type="AlphaFoldDB" id="A0A2J6WZ87"/>
<proteinExistence type="predicted"/>
<gene>
    <name evidence="1" type="ORF">C0184_12685</name>
</gene>
<keyword evidence="1" id="KW-0547">Nucleotide-binding</keyword>
<dbReference type="Proteomes" id="UP000243376">
    <property type="component" value="Unassembled WGS sequence"/>
</dbReference>
<reference evidence="1 2" key="1">
    <citation type="submission" date="2018-01" db="EMBL/GenBank/DDBJ databases">
        <title>Metagenomic assembled genomes from two thermal pools in the Uzon Caldera, Kamchatka, Russia.</title>
        <authorList>
            <person name="Wilkins L."/>
            <person name="Ettinger C."/>
        </authorList>
    </citation>
    <scope>NUCLEOTIDE SEQUENCE [LARGE SCALE GENOMIC DNA]</scope>
    <source>
        <strain evidence="1">ZAV-02</strain>
    </source>
</reference>
<name>A0A2J6WZ87_9CHLR</name>